<evidence type="ECO:0000313" key="4">
    <source>
        <dbReference type="EMBL" id="TLS35343.1"/>
    </source>
</evidence>
<dbReference type="Proteomes" id="UP000308230">
    <property type="component" value="Unassembled WGS sequence"/>
</dbReference>
<dbReference type="GO" id="GO:0005975">
    <property type="term" value="P:carbohydrate metabolic process"/>
    <property type="evidence" value="ECO:0007669"/>
    <property type="project" value="InterPro"/>
</dbReference>
<dbReference type="InterPro" id="IPR050248">
    <property type="entry name" value="Polysacc_deacetylase_ArnD"/>
</dbReference>
<gene>
    <name evidence="4" type="ORF">FCL54_20870</name>
</gene>
<dbReference type="RefSeq" id="WP_138129112.1">
    <property type="nucleotide sequence ID" value="NZ_SWLG01000023.1"/>
</dbReference>
<evidence type="ECO:0000313" key="5">
    <source>
        <dbReference type="Proteomes" id="UP000308230"/>
    </source>
</evidence>
<dbReference type="GO" id="GO:0016810">
    <property type="term" value="F:hydrolase activity, acting on carbon-nitrogen (but not peptide) bonds"/>
    <property type="evidence" value="ECO:0007669"/>
    <property type="project" value="InterPro"/>
</dbReference>
<dbReference type="GO" id="GO:0016020">
    <property type="term" value="C:membrane"/>
    <property type="evidence" value="ECO:0007669"/>
    <property type="project" value="TreeGrafter"/>
</dbReference>
<dbReference type="GO" id="GO:0046872">
    <property type="term" value="F:metal ion binding"/>
    <property type="evidence" value="ECO:0007669"/>
    <property type="project" value="UniProtKB-KW"/>
</dbReference>
<evidence type="ECO:0000259" key="3">
    <source>
        <dbReference type="PROSITE" id="PS51677"/>
    </source>
</evidence>
<comment type="caution">
    <text evidence="4">The sequence shown here is derived from an EMBL/GenBank/DDBJ whole genome shotgun (WGS) entry which is preliminary data.</text>
</comment>
<dbReference type="SUPFAM" id="SSF88713">
    <property type="entry name" value="Glycoside hydrolase/deacetylase"/>
    <property type="match status" value="1"/>
</dbReference>
<proteinExistence type="predicted"/>
<name>A0A5R9F358_9BACL</name>
<dbReference type="Gene3D" id="3.20.20.370">
    <property type="entry name" value="Glycoside hydrolase/deacetylase"/>
    <property type="match status" value="1"/>
</dbReference>
<protein>
    <submittedName>
        <fullName evidence="4">Polysaccharide deacetylase family protein</fullName>
    </submittedName>
</protein>
<dbReference type="PROSITE" id="PS51677">
    <property type="entry name" value="NODB"/>
    <property type="match status" value="1"/>
</dbReference>
<dbReference type="PANTHER" id="PTHR10587">
    <property type="entry name" value="GLYCOSYL TRANSFERASE-RELATED"/>
    <property type="match status" value="1"/>
</dbReference>
<keyword evidence="5" id="KW-1185">Reference proteome</keyword>
<organism evidence="4 5">
    <name type="scientific">Exobacillus caeni</name>
    <dbReference type="NCBI Taxonomy" id="2574798"/>
    <lineage>
        <taxon>Bacteria</taxon>
        <taxon>Bacillati</taxon>
        <taxon>Bacillota</taxon>
        <taxon>Bacilli</taxon>
        <taxon>Bacillales</taxon>
        <taxon>Guptibacillaceae</taxon>
        <taxon>Exobacillus</taxon>
    </lineage>
</organism>
<feature type="domain" description="NodB homology" evidence="3">
    <location>
        <begin position="29"/>
        <end position="204"/>
    </location>
</feature>
<dbReference type="PANTHER" id="PTHR10587:SF133">
    <property type="entry name" value="CHITIN DEACETYLASE 1-RELATED"/>
    <property type="match status" value="1"/>
</dbReference>
<dbReference type="InterPro" id="IPR002509">
    <property type="entry name" value="NODB_dom"/>
</dbReference>
<dbReference type="Pfam" id="PF01522">
    <property type="entry name" value="Polysacc_deac_1"/>
    <property type="match status" value="1"/>
</dbReference>
<keyword evidence="2" id="KW-0378">Hydrolase</keyword>
<dbReference type="InterPro" id="IPR011330">
    <property type="entry name" value="Glyco_hydro/deAcase_b/a-brl"/>
</dbReference>
<dbReference type="EMBL" id="SWLG01000023">
    <property type="protein sequence ID" value="TLS35343.1"/>
    <property type="molecule type" value="Genomic_DNA"/>
</dbReference>
<evidence type="ECO:0000256" key="2">
    <source>
        <dbReference type="ARBA" id="ARBA00022801"/>
    </source>
</evidence>
<dbReference type="CDD" id="cd10917">
    <property type="entry name" value="CE4_NodB_like_6s_7s"/>
    <property type="match status" value="1"/>
</dbReference>
<keyword evidence="1" id="KW-0479">Metal-binding</keyword>
<reference evidence="4 5" key="1">
    <citation type="submission" date="2019-04" db="EMBL/GenBank/DDBJ databases">
        <title>Bacillus caeni sp. nov., a bacterium isolated from mangrove sediment.</title>
        <authorList>
            <person name="Huang H."/>
            <person name="Mo K."/>
            <person name="Hu Y."/>
        </authorList>
    </citation>
    <scope>NUCLEOTIDE SEQUENCE [LARGE SCALE GENOMIC DNA]</scope>
    <source>
        <strain evidence="4 5">HB172195</strain>
    </source>
</reference>
<evidence type="ECO:0000256" key="1">
    <source>
        <dbReference type="ARBA" id="ARBA00022723"/>
    </source>
</evidence>
<sequence>MVDCDRVVYDSKDNDVLISSESSDKDNKKAVVLTFDDGPSRVLPQILDILAKKEVKAAFFWQSRLLYPGRPWKRVLDEGHLIGNHSCKHPNLTRYSYEEQYKELYYSKQRIEEITGNNVTYFRPPFGQYNADTIKAAKELNMVPVMWRIASIDWELKDNPKEIVSNVVNNLEDGAIILLHELKQTVSVLPELIDQIREKGYSFNLL</sequence>
<dbReference type="AlphaFoldDB" id="A0A5R9F358"/>
<dbReference type="OrthoDB" id="9812065at2"/>
<accession>A0A5R9F358</accession>